<evidence type="ECO:0000313" key="1">
    <source>
        <dbReference type="EMBL" id="KAK3246134.1"/>
    </source>
</evidence>
<organism evidence="1 2">
    <name type="scientific">Cymbomonas tetramitiformis</name>
    <dbReference type="NCBI Taxonomy" id="36881"/>
    <lineage>
        <taxon>Eukaryota</taxon>
        <taxon>Viridiplantae</taxon>
        <taxon>Chlorophyta</taxon>
        <taxon>Pyramimonadophyceae</taxon>
        <taxon>Pyramimonadales</taxon>
        <taxon>Pyramimonadaceae</taxon>
        <taxon>Cymbomonas</taxon>
    </lineage>
</organism>
<keyword evidence="2" id="KW-1185">Reference proteome</keyword>
<comment type="caution">
    <text evidence="1">The sequence shown here is derived from an EMBL/GenBank/DDBJ whole genome shotgun (WGS) entry which is preliminary data.</text>
</comment>
<dbReference type="AlphaFoldDB" id="A0AAE0C1M8"/>
<dbReference type="EMBL" id="LGRX02030095">
    <property type="protein sequence ID" value="KAK3246134.1"/>
    <property type="molecule type" value="Genomic_DNA"/>
</dbReference>
<protein>
    <submittedName>
        <fullName evidence="1">Uncharacterized protein</fullName>
    </submittedName>
</protein>
<evidence type="ECO:0000313" key="2">
    <source>
        <dbReference type="Proteomes" id="UP001190700"/>
    </source>
</evidence>
<accession>A0AAE0C1M8</accession>
<gene>
    <name evidence="1" type="ORF">CYMTET_44355</name>
</gene>
<name>A0AAE0C1M8_9CHLO</name>
<proteinExistence type="predicted"/>
<reference evidence="1 2" key="1">
    <citation type="journal article" date="2015" name="Genome Biol. Evol.">
        <title>Comparative Genomics of a Bacterivorous Green Alga Reveals Evolutionary Causalities and Consequences of Phago-Mixotrophic Mode of Nutrition.</title>
        <authorList>
            <person name="Burns J.A."/>
            <person name="Paasch A."/>
            <person name="Narechania A."/>
            <person name="Kim E."/>
        </authorList>
    </citation>
    <scope>NUCLEOTIDE SEQUENCE [LARGE SCALE GENOMIC DNA]</scope>
    <source>
        <strain evidence="1 2">PLY_AMNH</strain>
    </source>
</reference>
<sequence>MSFSANHVVSNLALKNTIAIKENDEIATVAQTCVAPEMLGLFNATIRYIPNNRIVAYYLLKHAPYVVEGANEEYAFTYDKTIHLVPVLDDHGQFVGEKVAIPNVDIFKYTQLGGDMEDKTTCAGYSVLGNAHRCNEAPTIPNIQEYRLCELAVDIGFMSKNTDNWTTTANITPFPNTAFSPPYSILESDNHTLAPLGDSVIREDYRIMFLYTTRPVPPKCEYLVCYGANYRRNYTASLHANSQIRSISSDRTTLEPPTDNSEAHLHTYCDFMNFPPEYKTPSHISQDRAIINFLKLTDITTETLPINLPIYVYWTGMHEWLMAYVTHADKDDYLVNKITSSGNPGVAGLKVQLQYCRSGTDSVALMWPNNRFPKKETVIEVEDDDNNTTRLQRLSWFVHPFYTPPTTHMVDAFIARQDQRKGAIDPAEMMLVPPA</sequence>
<dbReference type="Proteomes" id="UP001190700">
    <property type="component" value="Unassembled WGS sequence"/>
</dbReference>